<reference evidence="2" key="2">
    <citation type="journal article" date="2022" name="Microbiol. Resour. Announc.">
        <title>Metagenome Sequencing to Explore Phylogenomics of Terrestrial Cyanobacteria.</title>
        <authorList>
            <person name="Ward R.D."/>
            <person name="Stajich J.E."/>
            <person name="Johansen J.R."/>
            <person name="Huntemann M."/>
            <person name="Clum A."/>
            <person name="Foster B."/>
            <person name="Foster B."/>
            <person name="Roux S."/>
            <person name="Palaniappan K."/>
            <person name="Varghese N."/>
            <person name="Mukherjee S."/>
            <person name="Reddy T.B.K."/>
            <person name="Daum C."/>
            <person name="Copeland A."/>
            <person name="Chen I.A."/>
            <person name="Ivanova N.N."/>
            <person name="Kyrpides N.C."/>
            <person name="Shapiro N."/>
            <person name="Eloe-Fadrosh E.A."/>
            <person name="Pietrasiak N."/>
        </authorList>
    </citation>
    <scope>NUCLEOTIDE SEQUENCE</scope>
    <source>
        <strain evidence="2">GSE-TBD4-15B</strain>
    </source>
</reference>
<dbReference type="InterPro" id="IPR034154">
    <property type="entry name" value="TOPRIM_DnaG/twinkle"/>
</dbReference>
<gene>
    <name evidence="2" type="ORF">KME07_21420</name>
</gene>
<evidence type="ECO:0000259" key="1">
    <source>
        <dbReference type="SMART" id="SM00382"/>
    </source>
</evidence>
<protein>
    <submittedName>
        <fullName evidence="2">AAA family ATPase</fullName>
    </submittedName>
</protein>
<accession>A0A951PG62</accession>
<proteinExistence type="predicted"/>
<dbReference type="Proteomes" id="UP000707356">
    <property type="component" value="Unassembled WGS sequence"/>
</dbReference>
<reference evidence="2" key="1">
    <citation type="submission" date="2021-05" db="EMBL/GenBank/DDBJ databases">
        <authorList>
            <person name="Pietrasiak N."/>
            <person name="Ward R."/>
            <person name="Stajich J.E."/>
            <person name="Kurbessoian T."/>
        </authorList>
    </citation>
    <scope>NUCLEOTIDE SEQUENCE</scope>
    <source>
        <strain evidence="2">GSE-TBD4-15B</strain>
    </source>
</reference>
<organism evidence="2 3">
    <name type="scientific">Pegethrix bostrychoides GSE-TBD4-15B</name>
    <dbReference type="NCBI Taxonomy" id="2839662"/>
    <lineage>
        <taxon>Bacteria</taxon>
        <taxon>Bacillati</taxon>
        <taxon>Cyanobacteriota</taxon>
        <taxon>Cyanophyceae</taxon>
        <taxon>Oculatellales</taxon>
        <taxon>Oculatellaceae</taxon>
        <taxon>Pegethrix</taxon>
    </lineage>
</organism>
<dbReference type="SUPFAM" id="SSF52540">
    <property type="entry name" value="P-loop containing nucleoside triphosphate hydrolases"/>
    <property type="match status" value="1"/>
</dbReference>
<sequence length="828" mass="91378">MFKITEHVEFNASGRAVCPSCAQDGKSTKLNLSLIPDTDGAYKCFRGCSPEMIRSALGASKPQQIPQALATPVRVTTVSPSQVKTANQQLLDSAGPAKQWLHDRLITDEMISRYQLGKARSAAGNRHLPAISIPIPANADGTAYYQKKRVAPWDATASELPGYMAWSQKGLPALVWFSYLPAEASQTWLCEGEWDAMLLGWHVRQADLPVAVASFTCGCKNVPPADQLELLPGDVTIFYDRNDKPLKDGSRPGDDGALKAAKALGDRAKLGKVPMFLDSEAQGWDVTDAFKAGYTLTHFVAAAAAATAPPAPPEVKKHNPLRERLVWNDELMARAPDYTEWLVDELLTANELFLLAAGPRAGKSLMAMTLAKAVAEGGEFLGRPVTQGTVIYVCMEDGENKLKARETAQGWSEGLPVVWLQKFKLSELPYLRELVEELDPRLVIIDTLSRVKDSGVSESSAEMSQLLDPIQEMAKDLECCCLLVHHTGKVNLDTADQIDVFDTIRGSSAIRAVCRGTMVLAAGERNYRLCVENGWGKHDLNIILDANTLTWRLIGEWKPTINGDQKSRVIQYLKQTQEASLEQMHADLDIPRDSLYKVLSKLATAEVAEEKVVKKGRRRCYVYTLELFHKAESLLDYIGQNPIQSNRPNPDTASDRCPIGQNLLFSSDASGSIIDQSVTCASLIDDRSDSLREVVQYKLKRGSNPGRAKVLPIGQLLDSTFSEVPQSQTEQASQPIGSLLDSIGQRDKSESRIDQSGTCASWENLKQGDWVEFLHKGKWFLAEFVRQHPNMKYSRHSRSLEAAIVVQLADESTATITFDRLRRPVEGE</sequence>
<dbReference type="CDD" id="cd01029">
    <property type="entry name" value="TOPRIM_primases"/>
    <property type="match status" value="1"/>
</dbReference>
<dbReference type="InterPro" id="IPR027417">
    <property type="entry name" value="P-loop_NTPase"/>
</dbReference>
<dbReference type="EMBL" id="JAHHHV010000083">
    <property type="protein sequence ID" value="MBW4467994.1"/>
    <property type="molecule type" value="Genomic_DNA"/>
</dbReference>
<name>A0A951PG62_9CYAN</name>
<evidence type="ECO:0000313" key="2">
    <source>
        <dbReference type="EMBL" id="MBW4467994.1"/>
    </source>
</evidence>
<dbReference type="Gene3D" id="3.40.50.300">
    <property type="entry name" value="P-loop containing nucleotide triphosphate hydrolases"/>
    <property type="match status" value="1"/>
</dbReference>
<dbReference type="InterPro" id="IPR003593">
    <property type="entry name" value="AAA+_ATPase"/>
</dbReference>
<evidence type="ECO:0000313" key="3">
    <source>
        <dbReference type="Proteomes" id="UP000707356"/>
    </source>
</evidence>
<dbReference type="AlphaFoldDB" id="A0A951PG62"/>
<dbReference type="SMART" id="SM00382">
    <property type="entry name" value="AAA"/>
    <property type="match status" value="1"/>
</dbReference>
<dbReference type="Pfam" id="PF13481">
    <property type="entry name" value="AAA_25"/>
    <property type="match status" value="1"/>
</dbReference>
<comment type="caution">
    <text evidence="2">The sequence shown here is derived from an EMBL/GenBank/DDBJ whole genome shotgun (WGS) entry which is preliminary data.</text>
</comment>
<feature type="domain" description="AAA+ ATPase" evidence="1">
    <location>
        <begin position="349"/>
        <end position="511"/>
    </location>
</feature>